<sequence length="347" mass="36072">MDEAPRRPRPLDELVLTVVVDNGTDTLSSVADGVPELPEVVGHVLRRAPVELPAGEEGVEVFGHLCVACHGFSVLATGRVGDEEHTVLFDAGPYGDVWVDNAERLGLDLAAVEAVFLSHWHWDHSGALPDAVGAISTARAAAGLDAPVVVDLHPDRPDQRGTGAPGRRMVLLPPEPTLAALESAGGRVENHAEAHLLAGGFFLGSGEIPRRTAYETGLPGHRTIRGGEVVDDPLILDERYLAAVVRGRGTTVLSACSHAGVVNACLAAAEATGEPIDLVLGGYHLAGAAMEPRIGDTVRDLRDLVAPTLVAPGHCTGWRAEVALADAFGASYAPSAVGARYTLSAVG</sequence>
<dbReference type="InterPro" id="IPR036866">
    <property type="entry name" value="RibonucZ/Hydroxyglut_hydro"/>
</dbReference>
<organism evidence="2 3">
    <name type="scientific">Actinomarinicola tropica</name>
    <dbReference type="NCBI Taxonomy" id="2789776"/>
    <lineage>
        <taxon>Bacteria</taxon>
        <taxon>Bacillati</taxon>
        <taxon>Actinomycetota</taxon>
        <taxon>Acidimicrobiia</taxon>
        <taxon>Acidimicrobiales</taxon>
        <taxon>Iamiaceae</taxon>
        <taxon>Actinomarinicola</taxon>
    </lineage>
</organism>
<evidence type="ECO:0000313" key="3">
    <source>
        <dbReference type="Proteomes" id="UP000334019"/>
    </source>
</evidence>
<dbReference type="Gene3D" id="3.60.15.10">
    <property type="entry name" value="Ribonuclease Z/Hydroxyacylglutathione hydrolase-like"/>
    <property type="match status" value="1"/>
</dbReference>
<dbReference type="SUPFAM" id="SSF56281">
    <property type="entry name" value="Metallo-hydrolase/oxidoreductase"/>
    <property type="match status" value="1"/>
</dbReference>
<evidence type="ECO:0000313" key="2">
    <source>
        <dbReference type="EMBL" id="QGG94455.1"/>
    </source>
</evidence>
<dbReference type="Proteomes" id="UP000334019">
    <property type="component" value="Chromosome"/>
</dbReference>
<dbReference type="InterPro" id="IPR041712">
    <property type="entry name" value="DHPS-like_MBL-fold"/>
</dbReference>
<keyword evidence="2" id="KW-0378">Hydrolase</keyword>
<protein>
    <submittedName>
        <fullName evidence="2">MBL fold metallo-hydrolase</fullName>
    </submittedName>
</protein>
<dbReference type="KEGG" id="atq:GH723_04680"/>
<dbReference type="EMBL" id="CP045851">
    <property type="protein sequence ID" value="QGG94455.1"/>
    <property type="molecule type" value="Genomic_DNA"/>
</dbReference>
<dbReference type="GO" id="GO:0016740">
    <property type="term" value="F:transferase activity"/>
    <property type="evidence" value="ECO:0007669"/>
    <property type="project" value="TreeGrafter"/>
</dbReference>
<feature type="domain" description="Metallo-beta-lactamase" evidence="1">
    <location>
        <begin position="80"/>
        <end position="177"/>
    </location>
</feature>
<dbReference type="PANTHER" id="PTHR13754:SF13">
    <property type="entry name" value="METALLO-BETA-LACTAMASE SUPERFAMILY PROTEIN (AFU_ORTHOLOGUE AFUA_3G07630)"/>
    <property type="match status" value="1"/>
</dbReference>
<name>A0A5Q2RMP0_9ACTN</name>
<dbReference type="CDD" id="cd07713">
    <property type="entry name" value="DHPS-like_MBL-fold"/>
    <property type="match status" value="1"/>
</dbReference>
<dbReference type="RefSeq" id="WP_153758561.1">
    <property type="nucleotide sequence ID" value="NZ_CP045851.1"/>
</dbReference>
<proteinExistence type="predicted"/>
<dbReference type="InterPro" id="IPR001279">
    <property type="entry name" value="Metallo-B-lactamas"/>
</dbReference>
<gene>
    <name evidence="2" type="ORF">GH723_04680</name>
</gene>
<dbReference type="AlphaFoldDB" id="A0A5Q2RMP0"/>
<accession>A0A5Q2RMP0</accession>
<evidence type="ECO:0000259" key="1">
    <source>
        <dbReference type="Pfam" id="PF00753"/>
    </source>
</evidence>
<dbReference type="Pfam" id="PF00753">
    <property type="entry name" value="Lactamase_B"/>
    <property type="match status" value="1"/>
</dbReference>
<dbReference type="InterPro" id="IPR052926">
    <property type="entry name" value="Metallo-beta-lactamase_dom"/>
</dbReference>
<dbReference type="PANTHER" id="PTHR13754">
    <property type="entry name" value="METALLO-BETA-LACTAMASE SUPERFAMILY PROTEIN"/>
    <property type="match status" value="1"/>
</dbReference>
<keyword evidence="3" id="KW-1185">Reference proteome</keyword>
<dbReference type="GO" id="GO:0016787">
    <property type="term" value="F:hydrolase activity"/>
    <property type="evidence" value="ECO:0007669"/>
    <property type="project" value="UniProtKB-KW"/>
</dbReference>
<reference evidence="2 3" key="1">
    <citation type="submission" date="2019-11" db="EMBL/GenBank/DDBJ databases">
        <authorList>
            <person name="He Y."/>
        </authorList>
    </citation>
    <scope>NUCLEOTIDE SEQUENCE [LARGE SCALE GENOMIC DNA]</scope>
    <source>
        <strain evidence="2 3">SCSIO 58843</strain>
    </source>
</reference>